<feature type="transmembrane region" description="Helical" evidence="6">
    <location>
        <begin position="154"/>
        <end position="175"/>
    </location>
</feature>
<keyword evidence="5 6" id="KW-0472">Membrane</keyword>
<feature type="transmembrane region" description="Helical" evidence="6">
    <location>
        <begin position="393"/>
        <end position="415"/>
    </location>
</feature>
<comment type="subcellular location">
    <subcellularLocation>
        <location evidence="1">Cell membrane</location>
        <topology evidence="1">Multi-pass membrane protein</topology>
    </subcellularLocation>
</comment>
<keyword evidence="4 6" id="KW-1133">Transmembrane helix</keyword>
<feature type="transmembrane region" description="Helical" evidence="6">
    <location>
        <begin position="334"/>
        <end position="356"/>
    </location>
</feature>
<feature type="transmembrane region" description="Helical" evidence="6">
    <location>
        <begin position="258"/>
        <end position="275"/>
    </location>
</feature>
<organism evidence="7 8">
    <name type="scientific">Ferrimonas lipolytica</name>
    <dbReference type="NCBI Taxonomy" id="2724191"/>
    <lineage>
        <taxon>Bacteria</taxon>
        <taxon>Pseudomonadati</taxon>
        <taxon>Pseudomonadota</taxon>
        <taxon>Gammaproteobacteria</taxon>
        <taxon>Alteromonadales</taxon>
        <taxon>Ferrimonadaceae</taxon>
        <taxon>Ferrimonas</taxon>
    </lineage>
</organism>
<evidence type="ECO:0000256" key="4">
    <source>
        <dbReference type="ARBA" id="ARBA00022989"/>
    </source>
</evidence>
<evidence type="ECO:0000256" key="3">
    <source>
        <dbReference type="ARBA" id="ARBA00022692"/>
    </source>
</evidence>
<dbReference type="EMBL" id="CP051180">
    <property type="protein sequence ID" value="QIZ77318.1"/>
    <property type="molecule type" value="Genomic_DNA"/>
</dbReference>
<evidence type="ECO:0000256" key="1">
    <source>
        <dbReference type="ARBA" id="ARBA00004651"/>
    </source>
</evidence>
<reference evidence="7 8" key="1">
    <citation type="submission" date="2020-04" db="EMBL/GenBank/DDBJ databases">
        <title>Ferrimonas sp. S7 isolated from sea water.</title>
        <authorList>
            <person name="Bae S.S."/>
            <person name="Baek K."/>
        </authorList>
    </citation>
    <scope>NUCLEOTIDE SEQUENCE [LARGE SCALE GENOMIC DNA]</scope>
    <source>
        <strain evidence="7 8">S7</strain>
    </source>
</reference>
<sequence>MIYNKIRGLLISPVVIYLLADIIVKCMQFLLMPAASHFLSIPEYAQLTIFLALLTALVPMVSLSSESAYAIFYNQELGLNKKRLFIDSVHVATTGLIIFSFVNILLSLIDDNLLFSVVSLKYQMTKMLLIVFFEYFMNLYLLSNRLNFDKVGYFCWFILFFAVKFFVGLGAIYLFESSDAYLNSILLLNFTFFIIIVSRVFGLVGFFGEVFLFNRDSYVRLIKYSTIILPVSIFSVINSMIDKIYITSLLPLKELANYTSVFLLAGAIQVVILAMNKSYMPSLLKLYSLHGYLSLDKIKNRTKSLMLVSYLFFIFCIIILPFVFKYIYSDKIEFSYNVFVVLSLSFLFNTLYILYTNVLSLEEQTAKYKMFGFISATILNVPLSYILTLKFGILGAALSTMLSCIFAASILYSLVNRRVKRHYLLKDSLIFVFVASTTAIFFVVLNTQIKIF</sequence>
<keyword evidence="2" id="KW-1003">Cell membrane</keyword>
<feature type="transmembrane region" description="Helical" evidence="6">
    <location>
        <begin position="84"/>
        <end position="109"/>
    </location>
</feature>
<feature type="transmembrane region" description="Helical" evidence="6">
    <location>
        <begin position="187"/>
        <end position="212"/>
    </location>
</feature>
<protein>
    <submittedName>
        <fullName evidence="7">Lipopolysaccharide biosynthesis protein</fullName>
    </submittedName>
</protein>
<feature type="transmembrane region" description="Helical" evidence="6">
    <location>
        <begin position="9"/>
        <end position="32"/>
    </location>
</feature>
<dbReference type="AlphaFoldDB" id="A0A6H1UER1"/>
<feature type="transmembrane region" description="Helical" evidence="6">
    <location>
        <begin position="368"/>
        <end position="387"/>
    </location>
</feature>
<evidence type="ECO:0000313" key="7">
    <source>
        <dbReference type="EMBL" id="QIZ77318.1"/>
    </source>
</evidence>
<dbReference type="InterPro" id="IPR050833">
    <property type="entry name" value="Poly_Biosynth_Transport"/>
</dbReference>
<feature type="transmembrane region" description="Helical" evidence="6">
    <location>
        <begin position="307"/>
        <end position="328"/>
    </location>
</feature>
<dbReference type="GO" id="GO:0005886">
    <property type="term" value="C:plasma membrane"/>
    <property type="evidence" value="ECO:0007669"/>
    <property type="project" value="UniProtKB-SubCell"/>
</dbReference>
<evidence type="ECO:0000256" key="5">
    <source>
        <dbReference type="ARBA" id="ARBA00023136"/>
    </source>
</evidence>
<keyword evidence="8" id="KW-1185">Reference proteome</keyword>
<dbReference type="KEGG" id="fes:HER31_10770"/>
<accession>A0A6H1UER1</accession>
<dbReference type="PANTHER" id="PTHR30250">
    <property type="entry name" value="PST FAMILY PREDICTED COLANIC ACID TRANSPORTER"/>
    <property type="match status" value="1"/>
</dbReference>
<dbReference type="PANTHER" id="PTHR30250:SF11">
    <property type="entry name" value="O-ANTIGEN TRANSPORTER-RELATED"/>
    <property type="match status" value="1"/>
</dbReference>
<feature type="transmembrane region" description="Helical" evidence="6">
    <location>
        <begin position="427"/>
        <end position="449"/>
    </location>
</feature>
<feature type="transmembrane region" description="Helical" evidence="6">
    <location>
        <begin position="44"/>
        <end position="63"/>
    </location>
</feature>
<evidence type="ECO:0000256" key="6">
    <source>
        <dbReference type="SAM" id="Phobius"/>
    </source>
</evidence>
<feature type="transmembrane region" description="Helical" evidence="6">
    <location>
        <begin position="124"/>
        <end position="142"/>
    </location>
</feature>
<feature type="transmembrane region" description="Helical" evidence="6">
    <location>
        <begin position="224"/>
        <end position="246"/>
    </location>
</feature>
<keyword evidence="3 6" id="KW-0812">Transmembrane</keyword>
<evidence type="ECO:0000256" key="2">
    <source>
        <dbReference type="ARBA" id="ARBA00022475"/>
    </source>
</evidence>
<evidence type="ECO:0000313" key="8">
    <source>
        <dbReference type="Proteomes" id="UP000501602"/>
    </source>
</evidence>
<proteinExistence type="predicted"/>
<gene>
    <name evidence="7" type="ORF">HER31_10770</name>
</gene>
<dbReference type="Proteomes" id="UP000501602">
    <property type="component" value="Chromosome"/>
</dbReference>
<name>A0A6H1UER1_9GAMM</name>